<dbReference type="EMBL" id="SPIA01000002">
    <property type="protein sequence ID" value="TFH67854.1"/>
    <property type="molecule type" value="Genomic_DNA"/>
</dbReference>
<dbReference type="OrthoDB" id="4380123at2"/>
<organism evidence="1 2">
    <name type="scientific">Gammaproteobacteria bacterium LSUCC0057</name>
    <dbReference type="NCBI Taxonomy" id="2559237"/>
    <lineage>
        <taxon>Bacteria</taxon>
        <taxon>Pseudomonadati</taxon>
        <taxon>Pseudomonadota</taxon>
        <taxon>Gammaproteobacteria</taxon>
        <taxon>Cellvibrionales</taxon>
        <taxon>Porticoccaceae</taxon>
        <taxon>SAR92 clade</taxon>
    </lineage>
</organism>
<evidence type="ECO:0000313" key="2">
    <source>
        <dbReference type="Proteomes" id="UP000298133"/>
    </source>
</evidence>
<dbReference type="InterPro" id="IPR008551">
    <property type="entry name" value="TANGO2"/>
</dbReference>
<keyword evidence="2" id="KW-1185">Reference proteome</keyword>
<evidence type="ECO:0000313" key="1">
    <source>
        <dbReference type="EMBL" id="TFH67854.1"/>
    </source>
</evidence>
<accession>A0A4Y8UJ88</accession>
<name>A0A4Y8UJ88_9GAMM</name>
<sequence length="274" mass="29367">MCLIALHYQPDSDTPLTVVANRDEFFRRPAAPLAAWPDLPIIGGRDLEAGGSWLALSRTGRFAAVTNWRSAEQPPAARSRGELISDFLTSRQSSQRFLAERLAAGSDYAGFNLLLFDGNTLSYGNNIGNQQCALAPGSYALSNAALDSDWPKVTAARQALAALVAQRAVTQQALLALLADPQTYPDSALPATGVPLQWERQLSAAFIRRDDYGTRAMTALQLHRDGEVEFSERSYDNRGPCGEVHLTFTTAAAAATGSATADRVWSVAADPIGG</sequence>
<dbReference type="Pfam" id="PF05742">
    <property type="entry name" value="TANGO2"/>
    <property type="match status" value="1"/>
</dbReference>
<dbReference type="Proteomes" id="UP000298133">
    <property type="component" value="Unassembled WGS sequence"/>
</dbReference>
<gene>
    <name evidence="1" type="ORF">E3W66_06305</name>
</gene>
<comment type="caution">
    <text evidence="1">The sequence shown here is derived from an EMBL/GenBank/DDBJ whole genome shotgun (WGS) entry which is preliminary data.</text>
</comment>
<dbReference type="PANTHER" id="PTHR17985:SF8">
    <property type="entry name" value="TRANSPORT AND GOLGI ORGANIZATION PROTEIN 2 HOMOLOG"/>
    <property type="match status" value="1"/>
</dbReference>
<proteinExistence type="predicted"/>
<reference evidence="1 2" key="1">
    <citation type="submission" date="2019-03" db="EMBL/GenBank/DDBJ databases">
        <title>Draft genome of Gammaproteobacteria bacterium LSUCC0057, a member of the SAR92 clade.</title>
        <authorList>
            <person name="Lanclos V.C."/>
            <person name="Doiron C."/>
            <person name="Henson M.W."/>
            <person name="Thrash J.C."/>
        </authorList>
    </citation>
    <scope>NUCLEOTIDE SEQUENCE [LARGE SCALE GENOMIC DNA]</scope>
    <source>
        <strain evidence="1 2">LSUCC0057</strain>
    </source>
</reference>
<dbReference type="AlphaFoldDB" id="A0A4Y8UJ88"/>
<dbReference type="PANTHER" id="PTHR17985">
    <property type="entry name" value="SER/THR-RICH PROTEIN T10 IN DGCR REGION"/>
    <property type="match status" value="1"/>
</dbReference>
<protein>
    <submittedName>
        <fullName evidence="1">NRDE family protein</fullName>
    </submittedName>
</protein>